<dbReference type="PANTHER" id="PTHR12001:SF69">
    <property type="entry name" value="ALL TRANS-POLYPRENYL-DIPHOSPHATE SYNTHASE PDSS1"/>
    <property type="match status" value="1"/>
</dbReference>
<dbReference type="EMBL" id="RWJN01000179">
    <property type="protein sequence ID" value="TCD65467.1"/>
    <property type="molecule type" value="Genomic_DNA"/>
</dbReference>
<evidence type="ECO:0000313" key="13">
    <source>
        <dbReference type="Proteomes" id="UP000292702"/>
    </source>
</evidence>
<dbReference type="GO" id="GO:0004659">
    <property type="term" value="F:prenyltransferase activity"/>
    <property type="evidence" value="ECO:0007669"/>
    <property type="project" value="InterPro"/>
</dbReference>
<dbReference type="CDD" id="cd00685">
    <property type="entry name" value="Trans_IPPS_HT"/>
    <property type="match status" value="1"/>
</dbReference>
<evidence type="ECO:0000256" key="1">
    <source>
        <dbReference type="ARBA" id="ARBA00001946"/>
    </source>
</evidence>
<keyword evidence="6" id="KW-0414">Isoprene biosynthesis</keyword>
<organism evidence="12 13">
    <name type="scientific">Steccherinum ochraceum</name>
    <dbReference type="NCBI Taxonomy" id="92696"/>
    <lineage>
        <taxon>Eukaryota</taxon>
        <taxon>Fungi</taxon>
        <taxon>Dikarya</taxon>
        <taxon>Basidiomycota</taxon>
        <taxon>Agaricomycotina</taxon>
        <taxon>Agaricomycetes</taxon>
        <taxon>Polyporales</taxon>
        <taxon>Steccherinaceae</taxon>
        <taxon>Steccherinum</taxon>
    </lineage>
</organism>
<evidence type="ECO:0000256" key="3">
    <source>
        <dbReference type="ARBA" id="ARBA00022679"/>
    </source>
</evidence>
<dbReference type="SFLD" id="SFLDS00005">
    <property type="entry name" value="Isoprenoid_Synthase_Type_I"/>
    <property type="match status" value="1"/>
</dbReference>
<comment type="cofactor">
    <cofactor evidence="1">
        <name>Mg(2+)</name>
        <dbReference type="ChEBI" id="CHEBI:18420"/>
    </cofactor>
</comment>
<proteinExistence type="inferred from homology"/>
<dbReference type="Gene3D" id="1.10.600.10">
    <property type="entry name" value="Farnesyl Diphosphate Synthase"/>
    <property type="match status" value="1"/>
</dbReference>
<protein>
    <recommendedName>
        <fullName evidence="10">(2E,6E)-farnesyl diphosphate synthase</fullName>
    </recommendedName>
    <alternativeName>
        <fullName evidence="9">Dimethylallyltranstransferase</fullName>
    </alternativeName>
    <alternativeName>
        <fullName evidence="8">Farnesyl diphosphate synthase</fullName>
    </alternativeName>
    <alternativeName>
        <fullName evidence="7">Geranyltranstransferase</fullName>
    </alternativeName>
</protein>
<dbReference type="Gene3D" id="3.30.450.30">
    <property type="entry name" value="Dynein light chain 2a, cytoplasmic"/>
    <property type="match status" value="1"/>
</dbReference>
<dbReference type="GO" id="GO:0046872">
    <property type="term" value="F:metal ion binding"/>
    <property type="evidence" value="ECO:0007669"/>
    <property type="project" value="UniProtKB-KW"/>
</dbReference>
<dbReference type="STRING" id="92696.A0A4V2MWA3"/>
<dbReference type="GO" id="GO:1990234">
    <property type="term" value="C:transferase complex"/>
    <property type="evidence" value="ECO:0007669"/>
    <property type="project" value="TreeGrafter"/>
</dbReference>
<dbReference type="Pfam" id="PF00348">
    <property type="entry name" value="polyprenyl_synt"/>
    <property type="match status" value="1"/>
</dbReference>
<name>A0A4V2MWA3_9APHY</name>
<evidence type="ECO:0000256" key="9">
    <source>
        <dbReference type="ARBA" id="ARBA00032448"/>
    </source>
</evidence>
<evidence type="ECO:0000256" key="6">
    <source>
        <dbReference type="ARBA" id="ARBA00023229"/>
    </source>
</evidence>
<dbReference type="GO" id="GO:0006744">
    <property type="term" value="P:ubiquinone biosynthetic process"/>
    <property type="evidence" value="ECO:0007669"/>
    <property type="project" value="TreeGrafter"/>
</dbReference>
<evidence type="ECO:0000256" key="5">
    <source>
        <dbReference type="ARBA" id="ARBA00022842"/>
    </source>
</evidence>
<evidence type="ECO:0000256" key="2">
    <source>
        <dbReference type="ARBA" id="ARBA00006706"/>
    </source>
</evidence>
<dbReference type="PANTHER" id="PTHR12001">
    <property type="entry name" value="GERANYLGERANYL PYROPHOSPHATE SYNTHASE"/>
    <property type="match status" value="1"/>
</dbReference>
<accession>A0A4V2MWA3</accession>
<evidence type="ECO:0000256" key="4">
    <source>
        <dbReference type="ARBA" id="ARBA00022723"/>
    </source>
</evidence>
<sequence length="549" mass="59872">MLNLNNLRTLLSQVLSPSLHTAVLFTPEGQLVSYAAGPYTSKDEVRVIVGLGGELWQESREEGLGQLDSELGHLLVVPLENPASEESEGFTEKDEDPLMLLALNSERSVSWNELKEKAAFDHVPPLPSAESSRQSSRPDPFKLLAPQLDRLRGTLLNLLGSSHPSLTEIAKYYFLHPSKQLRPLLVLLFSQATNGLGRGWHDKHWAAQCEGAGGRTEELDRPLTRPDVLNDWNPSMPDHTASFSETFSLQPPRPPHIPPTPPPHTPDAIPTLTSTPTLLPTQMRLAQIVEMIHVASLLHDDVIDKSPLRRGAASAPAAFGNKLSVLGGDFLLGRTSAALSRLGSEEVVELIASVIANLVEGEILQLKTVRGDAYQTGPGLSTVSKENWNIYLQKTYLKTATLMAKGARAAVVLGGCQEGEIWKEVAYAYGRNLGIAFQLVDDILDYEAADGSMGKPGGADLHLGLATGPALFAWEEHPQLGPLIMRKFKEPGDVEMARDLVRRSTGVERTRDLARAHADKAREVLSFLPDSDAKSALEVLTERVVKRTS</sequence>
<dbReference type="GO" id="GO:0008299">
    <property type="term" value="P:isoprenoid biosynthetic process"/>
    <property type="evidence" value="ECO:0007669"/>
    <property type="project" value="UniProtKB-KW"/>
</dbReference>
<dbReference type="InterPro" id="IPR033749">
    <property type="entry name" value="Polyprenyl_synt_CS"/>
</dbReference>
<dbReference type="PROSITE" id="PS00723">
    <property type="entry name" value="POLYPRENYL_SYNTHASE_1"/>
    <property type="match status" value="1"/>
</dbReference>
<keyword evidence="5" id="KW-0460">Magnesium</keyword>
<evidence type="ECO:0000313" key="12">
    <source>
        <dbReference type="EMBL" id="TCD65467.1"/>
    </source>
</evidence>
<evidence type="ECO:0000256" key="7">
    <source>
        <dbReference type="ARBA" id="ARBA00032380"/>
    </source>
</evidence>
<comment type="caution">
    <text evidence="12">The sequence shown here is derived from an EMBL/GenBank/DDBJ whole genome shotgun (WGS) entry which is preliminary data.</text>
</comment>
<evidence type="ECO:0000256" key="10">
    <source>
        <dbReference type="ARBA" id="ARBA00032873"/>
    </source>
</evidence>
<dbReference type="InterPro" id="IPR008949">
    <property type="entry name" value="Isoprenoid_synthase_dom_sf"/>
</dbReference>
<dbReference type="PROSITE" id="PS00444">
    <property type="entry name" value="POLYPRENYL_SYNTHASE_2"/>
    <property type="match status" value="1"/>
</dbReference>
<keyword evidence="4" id="KW-0479">Metal-binding</keyword>
<dbReference type="OrthoDB" id="9927103at2759"/>
<gene>
    <name evidence="12" type="primary">COQ1</name>
    <name evidence="12" type="ORF">EIP91_002584</name>
</gene>
<evidence type="ECO:0000256" key="11">
    <source>
        <dbReference type="SAM" id="MobiDB-lite"/>
    </source>
</evidence>
<feature type="region of interest" description="Disordered" evidence="11">
    <location>
        <begin position="122"/>
        <end position="141"/>
    </location>
</feature>
<evidence type="ECO:0000256" key="8">
    <source>
        <dbReference type="ARBA" id="ARBA00032424"/>
    </source>
</evidence>
<keyword evidence="13" id="KW-1185">Reference proteome</keyword>
<dbReference type="AlphaFoldDB" id="A0A4V2MWA3"/>
<keyword evidence="3" id="KW-0808">Transferase</keyword>
<comment type="similarity">
    <text evidence="2">Belongs to the FPP/GGPP synthase family.</text>
</comment>
<dbReference type="SUPFAM" id="SSF48576">
    <property type="entry name" value="Terpenoid synthases"/>
    <property type="match status" value="1"/>
</dbReference>
<dbReference type="Proteomes" id="UP000292702">
    <property type="component" value="Unassembled WGS sequence"/>
</dbReference>
<dbReference type="InterPro" id="IPR000092">
    <property type="entry name" value="Polyprenyl_synt"/>
</dbReference>
<reference evidence="12 13" key="1">
    <citation type="submission" date="2018-11" db="EMBL/GenBank/DDBJ databases">
        <title>Genome assembly of Steccherinum ochraceum LE-BIN_3174, the white-rot fungus of the Steccherinaceae family (The Residual Polyporoid clade, Polyporales, Basidiomycota).</title>
        <authorList>
            <person name="Fedorova T.V."/>
            <person name="Glazunova O.A."/>
            <person name="Landesman E.O."/>
            <person name="Moiseenko K.V."/>
            <person name="Psurtseva N.V."/>
            <person name="Savinova O.S."/>
            <person name="Shakhova N.V."/>
            <person name="Tyazhelova T.V."/>
            <person name="Vasina D.V."/>
        </authorList>
    </citation>
    <scope>NUCLEOTIDE SEQUENCE [LARGE SCALE GENOMIC DNA]</scope>
    <source>
        <strain evidence="12 13">LE-BIN_3174</strain>
    </source>
</reference>